<reference evidence="1" key="1">
    <citation type="submission" date="2013-11" db="EMBL/GenBank/DDBJ databases">
        <title>The Genome Sequence of Phytophthora parasitica IAC_01/95.</title>
        <authorList>
            <consortium name="The Broad Institute Genomics Platform"/>
            <person name="Russ C."/>
            <person name="Tyler B."/>
            <person name="Panabieres F."/>
            <person name="Shan W."/>
            <person name="Tripathy S."/>
            <person name="Grunwald N."/>
            <person name="Machado M."/>
            <person name="Johnson C.S."/>
            <person name="Arredondo F."/>
            <person name="Hong C."/>
            <person name="Coffey M."/>
            <person name="Young S.K."/>
            <person name="Zeng Q."/>
            <person name="Gargeya S."/>
            <person name="Fitzgerald M."/>
            <person name="Abouelleil A."/>
            <person name="Alvarado L."/>
            <person name="Chapman S.B."/>
            <person name="Gainer-Dewar J."/>
            <person name="Goldberg J."/>
            <person name="Griggs A."/>
            <person name="Gujja S."/>
            <person name="Hansen M."/>
            <person name="Howarth C."/>
            <person name="Imamovic A."/>
            <person name="Ireland A."/>
            <person name="Larimer J."/>
            <person name="McCowan C."/>
            <person name="Murphy C."/>
            <person name="Pearson M."/>
            <person name="Poon T.W."/>
            <person name="Priest M."/>
            <person name="Roberts A."/>
            <person name="Saif S."/>
            <person name="Shea T."/>
            <person name="Sykes S."/>
            <person name="Wortman J."/>
            <person name="Nusbaum C."/>
            <person name="Birren B."/>
        </authorList>
    </citation>
    <scope>NUCLEOTIDE SEQUENCE [LARGE SCALE GENOMIC DNA]</scope>
    <source>
        <strain evidence="1">IAC_01/95</strain>
    </source>
</reference>
<accession>W2MJB4</accession>
<name>W2MJB4_PHYNI</name>
<dbReference type="AlphaFoldDB" id="W2MJB4"/>
<protein>
    <submittedName>
        <fullName evidence="1">Uncharacterized protein</fullName>
    </submittedName>
</protein>
<evidence type="ECO:0000313" key="1">
    <source>
        <dbReference type="EMBL" id="ETM35579.1"/>
    </source>
</evidence>
<proteinExistence type="predicted"/>
<dbReference type="Proteomes" id="UP000054532">
    <property type="component" value="Unassembled WGS sequence"/>
</dbReference>
<organism evidence="1">
    <name type="scientific">Phytophthora nicotianae</name>
    <name type="common">Potato buckeye rot agent</name>
    <name type="synonym">Phytophthora parasitica</name>
    <dbReference type="NCBI Taxonomy" id="4792"/>
    <lineage>
        <taxon>Eukaryota</taxon>
        <taxon>Sar</taxon>
        <taxon>Stramenopiles</taxon>
        <taxon>Oomycota</taxon>
        <taxon>Peronosporomycetes</taxon>
        <taxon>Peronosporales</taxon>
        <taxon>Peronosporaceae</taxon>
        <taxon>Phytophthora</taxon>
    </lineage>
</organism>
<dbReference type="EMBL" id="KI695485">
    <property type="protein sequence ID" value="ETM35579.1"/>
    <property type="molecule type" value="Genomic_DNA"/>
</dbReference>
<gene>
    <name evidence="1" type="ORF">L914_17534</name>
</gene>
<sequence length="201" mass="23029">MQRQTERSVPCHRDFRGSSRCELKNRIQTRFENTLPGVNTSQASWLSHQATRTQEFARLQRCNIRFIRFGSRTLVSFSSPQLQRVLRRLAKNPGVLLESSLDRKRVVLDEHSSTVVPASIIGRNEQGPTASVQYATASLGQFKQRIAIWFFWSQQARLKQMKQGSDTWEDVATAENENIHTRLKHHNKQAKCAPAAKSVIQ</sequence>